<reference evidence="5" key="1">
    <citation type="submission" date="2020-11" db="EMBL/GenBank/DDBJ databases">
        <title>Nocardioides sp. nov., isolated from Soil of Cynanchum wilfordii Hemsley rhizosphere.</title>
        <authorList>
            <person name="Lee J.-S."/>
            <person name="Suh M.K."/>
            <person name="Kim J.-S."/>
        </authorList>
    </citation>
    <scope>NUCLEOTIDE SEQUENCE</scope>
    <source>
        <strain evidence="5">KCTC 19275</strain>
    </source>
</reference>
<gene>
    <name evidence="5" type="ORF">ISU07_10195</name>
</gene>
<evidence type="ECO:0000256" key="2">
    <source>
        <dbReference type="ARBA" id="ARBA00022801"/>
    </source>
</evidence>
<dbReference type="PANTHER" id="PTHR22946">
    <property type="entry name" value="DIENELACTONE HYDROLASE DOMAIN-CONTAINING PROTEIN-RELATED"/>
    <property type="match status" value="1"/>
</dbReference>
<keyword evidence="3" id="KW-0732">Signal</keyword>
<dbReference type="Pfam" id="PF02129">
    <property type="entry name" value="Peptidase_S15"/>
    <property type="match status" value="1"/>
</dbReference>
<dbReference type="EMBL" id="JADKPN010000005">
    <property type="protein sequence ID" value="MBF4763497.1"/>
    <property type="molecule type" value="Genomic_DNA"/>
</dbReference>
<proteinExistence type="inferred from homology"/>
<dbReference type="AlphaFoldDB" id="A0A930YE77"/>
<feature type="chain" id="PRO_5039314099" evidence="3">
    <location>
        <begin position="20"/>
        <end position="522"/>
    </location>
</feature>
<evidence type="ECO:0000313" key="5">
    <source>
        <dbReference type="EMBL" id="MBF4763497.1"/>
    </source>
</evidence>
<accession>A0A930YE77</accession>
<dbReference type="RefSeq" id="WP_194706691.1">
    <property type="nucleotide sequence ID" value="NZ_JADKPN010000005.1"/>
</dbReference>
<dbReference type="InterPro" id="IPR029058">
    <property type="entry name" value="AB_hydrolase_fold"/>
</dbReference>
<keyword evidence="6" id="KW-1185">Reference proteome</keyword>
<dbReference type="InterPro" id="IPR000383">
    <property type="entry name" value="Xaa-Pro-like_dom"/>
</dbReference>
<protein>
    <submittedName>
        <fullName evidence="5">Alpha/beta hydrolase</fullName>
    </submittedName>
</protein>
<dbReference type="Proteomes" id="UP000640489">
    <property type="component" value="Unassembled WGS sequence"/>
</dbReference>
<evidence type="ECO:0000313" key="6">
    <source>
        <dbReference type="Proteomes" id="UP000640489"/>
    </source>
</evidence>
<dbReference type="Gene3D" id="3.40.50.1820">
    <property type="entry name" value="alpha/beta hydrolase"/>
    <property type="match status" value="1"/>
</dbReference>
<dbReference type="PANTHER" id="PTHR22946:SF9">
    <property type="entry name" value="POLYKETIDE TRANSFERASE AF380"/>
    <property type="match status" value="1"/>
</dbReference>
<evidence type="ECO:0000256" key="1">
    <source>
        <dbReference type="ARBA" id="ARBA00008645"/>
    </source>
</evidence>
<dbReference type="SUPFAM" id="SSF53474">
    <property type="entry name" value="alpha/beta-Hydrolases"/>
    <property type="match status" value="1"/>
</dbReference>
<name>A0A930YE77_9ACTN</name>
<feature type="signal peptide" evidence="3">
    <location>
        <begin position="1"/>
        <end position="19"/>
    </location>
</feature>
<comment type="caution">
    <text evidence="5">The sequence shown here is derived from an EMBL/GenBank/DDBJ whole genome shotgun (WGS) entry which is preliminary data.</text>
</comment>
<comment type="similarity">
    <text evidence="1">Belongs to the AB hydrolase superfamily.</text>
</comment>
<dbReference type="InterPro" id="IPR050261">
    <property type="entry name" value="FrsA_esterase"/>
</dbReference>
<dbReference type="GO" id="GO:0052689">
    <property type="term" value="F:carboxylic ester hydrolase activity"/>
    <property type="evidence" value="ECO:0007669"/>
    <property type="project" value="UniProtKB-ARBA"/>
</dbReference>
<sequence length="522" mass="54774">MSRSRLLTSTIAAALTASAAVLITGLTATATTPAVAAAAPKVINGCLSSVPDPGSTDPVQICYSLFRPAYATRSHPVPVIMHSHGWGGSRTTDPASFRRWLDGGYAVLSFDQRGFGESGGTAQVENPDVEGHDVRALVDLLAHKRWIQQDGPGDPRLGAIGGSYGGGYQFLGAFEELRATGRPVFDALAPEITWNDLNTSLAPQGVVRTEWALALSAAALPTQALSPAVYQALVQGAATGFWPDGSLPVPGTPNMEQFFEKNGPRWQVSQGRKLDIPVLFGQGTTDTLFNLQQGLDNWRTAITRHARRHSIFVAYNGGHTLPAVYPRGVDVASDPCSKKLAGGDFSTLAKRFMDEQLRGKDTGLTGYRKLHLATPASTCTTVGRVTASTTYDVGTVATTETGGAAIAYPVAKGPIRVAGSAYLTGNLTALGVNNRAFYGLAVGTTPLDATLVQNNVMPLNVLAPVNGAPRRIELPAVAVDVPAGQTLYVVASPVSETFIGMGSRTPGAVVLQDTVAHLHVVP</sequence>
<evidence type="ECO:0000259" key="4">
    <source>
        <dbReference type="Pfam" id="PF02129"/>
    </source>
</evidence>
<keyword evidence="2 5" id="KW-0378">Hydrolase</keyword>
<organism evidence="5 6">
    <name type="scientific">Nocardioides islandensis</name>
    <dbReference type="NCBI Taxonomy" id="433663"/>
    <lineage>
        <taxon>Bacteria</taxon>
        <taxon>Bacillati</taxon>
        <taxon>Actinomycetota</taxon>
        <taxon>Actinomycetes</taxon>
        <taxon>Propionibacteriales</taxon>
        <taxon>Nocardioidaceae</taxon>
        <taxon>Nocardioides</taxon>
    </lineage>
</organism>
<evidence type="ECO:0000256" key="3">
    <source>
        <dbReference type="SAM" id="SignalP"/>
    </source>
</evidence>
<feature type="domain" description="Xaa-Pro dipeptidyl-peptidase-like" evidence="4">
    <location>
        <begin position="59"/>
        <end position="305"/>
    </location>
</feature>